<proteinExistence type="predicted"/>
<gene>
    <name evidence="2" type="ORF">AJ79_04805</name>
</gene>
<sequence>MSPPFPASIDSIMAAIIPAPSSVQRPNDSSSTPLVQNQAQRGRRLNREERKNILILRRMGYTYQAIAEHLRVSHRAVQYTCEANTCDPKRRPGRNSKLSSKQVDEVEAFLAASKENRNMSYKKVIEALDLGVKQDCLRRALQKRGYTRQITSTSKCEASKKRSQVTWEIYKDPDFKTKDESEPTGNSAAMSTVPEHPYVALGPALTHNHQPTAAQSHASISNSQSPFTRYPHTPTLYHSHSSAPLELHPVQSQSPSPYYHSMPSDFRYAQHPYSAAAFHHNHPIPPQLRPAHPRITPGPFHRRSASAGVPQYHPLHQGYQPITSNKLRPPLPEYRQALSEYCPSLVERRSISIQTPPPPSSLPNFDTFPFDPHNLSRSATMGLCQATEPHNQMIFEVSTISDRSRKSSGYSTPLTIPDDSSDSCQYGQDIPPDIAGIKSEPRLR</sequence>
<dbReference type="AlphaFoldDB" id="A0A2B7XSU3"/>
<evidence type="ECO:0008006" key="4">
    <source>
        <dbReference type="Google" id="ProtNLM"/>
    </source>
</evidence>
<accession>A0A2B7XSU3</accession>
<feature type="region of interest" description="Disordered" evidence="1">
    <location>
        <begin position="21"/>
        <end position="46"/>
    </location>
</feature>
<dbReference type="OrthoDB" id="4890185at2759"/>
<dbReference type="Gene3D" id="1.10.10.60">
    <property type="entry name" value="Homeodomain-like"/>
    <property type="match status" value="1"/>
</dbReference>
<feature type="region of interest" description="Disordered" evidence="1">
    <location>
        <begin position="400"/>
        <end position="444"/>
    </location>
</feature>
<name>A0A2B7XSU3_9EURO</name>
<protein>
    <recommendedName>
        <fullName evidence="4">Transposase IS30-like HTH domain-containing protein</fullName>
    </recommendedName>
</protein>
<reference evidence="2 3" key="1">
    <citation type="submission" date="2017-10" db="EMBL/GenBank/DDBJ databases">
        <title>Comparative genomics in systemic dimorphic fungi from Ajellomycetaceae.</title>
        <authorList>
            <person name="Munoz J.F."/>
            <person name="Mcewen J.G."/>
            <person name="Clay O.K."/>
            <person name="Cuomo C.A."/>
        </authorList>
    </citation>
    <scope>NUCLEOTIDE SEQUENCE [LARGE SCALE GENOMIC DNA]</scope>
    <source>
        <strain evidence="2 3">UAMH5409</strain>
    </source>
</reference>
<keyword evidence="3" id="KW-1185">Reference proteome</keyword>
<dbReference type="EMBL" id="PDNB01000071">
    <property type="protein sequence ID" value="PGH11547.1"/>
    <property type="molecule type" value="Genomic_DNA"/>
</dbReference>
<comment type="caution">
    <text evidence="2">The sequence shown here is derived from an EMBL/GenBank/DDBJ whole genome shotgun (WGS) entry which is preliminary data.</text>
</comment>
<evidence type="ECO:0000256" key="1">
    <source>
        <dbReference type="SAM" id="MobiDB-lite"/>
    </source>
</evidence>
<evidence type="ECO:0000313" key="3">
    <source>
        <dbReference type="Proteomes" id="UP000223968"/>
    </source>
</evidence>
<dbReference type="STRING" id="1447875.A0A2B7XSU3"/>
<feature type="compositionally biased region" description="Polar residues" evidence="1">
    <location>
        <begin position="21"/>
        <end position="40"/>
    </location>
</feature>
<dbReference type="Proteomes" id="UP000223968">
    <property type="component" value="Unassembled WGS sequence"/>
</dbReference>
<organism evidence="2 3">
    <name type="scientific">Helicocarpus griseus UAMH5409</name>
    <dbReference type="NCBI Taxonomy" id="1447875"/>
    <lineage>
        <taxon>Eukaryota</taxon>
        <taxon>Fungi</taxon>
        <taxon>Dikarya</taxon>
        <taxon>Ascomycota</taxon>
        <taxon>Pezizomycotina</taxon>
        <taxon>Eurotiomycetes</taxon>
        <taxon>Eurotiomycetidae</taxon>
        <taxon>Onygenales</taxon>
        <taxon>Ajellomycetaceae</taxon>
        <taxon>Helicocarpus</taxon>
    </lineage>
</organism>
<evidence type="ECO:0000313" key="2">
    <source>
        <dbReference type="EMBL" id="PGH11547.1"/>
    </source>
</evidence>